<dbReference type="GO" id="GO:0004316">
    <property type="term" value="F:3-oxoacyl-[acyl-carrier-protein] reductase (NADPH) activity"/>
    <property type="evidence" value="ECO:0007669"/>
    <property type="project" value="UniProtKB-EC"/>
</dbReference>
<reference evidence="2" key="1">
    <citation type="submission" date="2018-06" db="EMBL/GenBank/DDBJ databases">
        <authorList>
            <person name="Zhirakovskaya E."/>
        </authorList>
    </citation>
    <scope>NUCLEOTIDE SEQUENCE</scope>
</reference>
<dbReference type="FunFam" id="3.40.50.720:FF:000084">
    <property type="entry name" value="Short-chain dehydrogenase reductase"/>
    <property type="match status" value="1"/>
</dbReference>
<dbReference type="EC" id="1.1.1.100" evidence="2"/>
<dbReference type="InterPro" id="IPR002347">
    <property type="entry name" value="SDR_fam"/>
</dbReference>
<keyword evidence="2" id="KW-0560">Oxidoreductase</keyword>
<dbReference type="AlphaFoldDB" id="A0A3B0TZL3"/>
<name>A0A3B0TZL3_9ZZZZ</name>
<gene>
    <name evidence="2" type="ORF">MNBD_ALPHA12-1319</name>
</gene>
<dbReference type="PRINTS" id="PR00081">
    <property type="entry name" value="GDHRDH"/>
</dbReference>
<dbReference type="NCBIfam" id="NF005559">
    <property type="entry name" value="PRK07231.1"/>
    <property type="match status" value="1"/>
</dbReference>
<dbReference type="Pfam" id="PF13561">
    <property type="entry name" value="adh_short_C2"/>
    <property type="match status" value="1"/>
</dbReference>
<dbReference type="PANTHER" id="PTHR43943:SF2">
    <property type="entry name" value="DEHYDROGENASE_REDUCTASE 4"/>
    <property type="match status" value="1"/>
</dbReference>
<proteinExistence type="inferred from homology"/>
<dbReference type="CDD" id="cd05233">
    <property type="entry name" value="SDR_c"/>
    <property type="match status" value="1"/>
</dbReference>
<dbReference type="SUPFAM" id="SSF51735">
    <property type="entry name" value="NAD(P)-binding Rossmann-fold domains"/>
    <property type="match status" value="1"/>
</dbReference>
<dbReference type="PRINTS" id="PR00080">
    <property type="entry name" value="SDRFAMILY"/>
</dbReference>
<dbReference type="InterPro" id="IPR020904">
    <property type="entry name" value="Sc_DH/Rdtase_CS"/>
</dbReference>
<evidence type="ECO:0000313" key="2">
    <source>
        <dbReference type="EMBL" id="VAW22200.1"/>
    </source>
</evidence>
<dbReference type="InterPro" id="IPR036291">
    <property type="entry name" value="NAD(P)-bd_dom_sf"/>
</dbReference>
<evidence type="ECO:0000256" key="1">
    <source>
        <dbReference type="ARBA" id="ARBA00006484"/>
    </source>
</evidence>
<dbReference type="PANTHER" id="PTHR43943">
    <property type="entry name" value="DEHYDROGENASE/REDUCTASE (SDR FAMILY) MEMBER 4"/>
    <property type="match status" value="1"/>
</dbReference>
<sequence>MDLSGKIALITGGSKGMGLSIAARFVADGASVMICSNDEASIIPALKKINAPSRAAASVADVTVLKDMQRLVAETCQRFGGLDILVNSAGIQTYGNVVDTPENVWDQVFAVNVKGIFLAAKFAIPEMEKRHGGSIINLASAQAYASQSNVAAYTATKGAILSLTRAMALDHADVGVRVNAICPAAIDTPMLRHSADLFKGENSVEQTLDLWGQAHPAGRVGTVEEIAAIAAFLASDECLFMTGADIKVDGGLLAKLGLVLP</sequence>
<protein>
    <submittedName>
        <fullName evidence="2">3-oxoacyl-[acyl-carrier protein] reductase</fullName>
        <ecNumber evidence="2">1.1.1.100</ecNumber>
    </submittedName>
</protein>
<accession>A0A3B0TZL3</accession>
<dbReference type="EMBL" id="UOEO01000198">
    <property type="protein sequence ID" value="VAW22200.1"/>
    <property type="molecule type" value="Genomic_DNA"/>
</dbReference>
<organism evidence="2">
    <name type="scientific">hydrothermal vent metagenome</name>
    <dbReference type="NCBI Taxonomy" id="652676"/>
    <lineage>
        <taxon>unclassified sequences</taxon>
        <taxon>metagenomes</taxon>
        <taxon>ecological metagenomes</taxon>
    </lineage>
</organism>
<dbReference type="PROSITE" id="PS00061">
    <property type="entry name" value="ADH_SHORT"/>
    <property type="match status" value="1"/>
</dbReference>
<comment type="similarity">
    <text evidence="1">Belongs to the short-chain dehydrogenases/reductases (SDR) family.</text>
</comment>
<dbReference type="Gene3D" id="3.40.50.720">
    <property type="entry name" value="NAD(P)-binding Rossmann-like Domain"/>
    <property type="match status" value="1"/>
</dbReference>